<proteinExistence type="predicted"/>
<dbReference type="NCBIfam" id="TIGR02532">
    <property type="entry name" value="IV_pilin_GFxxxE"/>
    <property type="match status" value="1"/>
</dbReference>
<evidence type="ECO:0000256" key="1">
    <source>
        <dbReference type="ARBA" id="ARBA00004167"/>
    </source>
</evidence>
<keyword evidence="8" id="KW-1185">Reference proteome</keyword>
<dbReference type="PROSITE" id="PS00409">
    <property type="entry name" value="PROKAR_NTER_METHYL"/>
    <property type="match status" value="1"/>
</dbReference>
<evidence type="ECO:0000313" key="7">
    <source>
        <dbReference type="EMBL" id="MCM2373603.1"/>
    </source>
</evidence>
<dbReference type="PANTHER" id="PTHR30093">
    <property type="entry name" value="GENERAL SECRETION PATHWAY PROTEIN G"/>
    <property type="match status" value="1"/>
</dbReference>
<dbReference type="RefSeq" id="WP_250931362.1">
    <property type="nucleotide sequence ID" value="NZ_JAMQBK010000063.1"/>
</dbReference>
<dbReference type="InterPro" id="IPR000983">
    <property type="entry name" value="Bac_GSPG_pilin"/>
</dbReference>
<protein>
    <submittedName>
        <fullName evidence="7">Type II secretion system GspH family protein</fullName>
    </submittedName>
</protein>
<dbReference type="Pfam" id="PF07963">
    <property type="entry name" value="N_methyl"/>
    <property type="match status" value="1"/>
</dbReference>
<evidence type="ECO:0000256" key="2">
    <source>
        <dbReference type="ARBA" id="ARBA00022481"/>
    </source>
</evidence>
<dbReference type="InterPro" id="IPR012902">
    <property type="entry name" value="N_methyl_site"/>
</dbReference>
<keyword evidence="2" id="KW-0488">Methylation</keyword>
<evidence type="ECO:0000256" key="3">
    <source>
        <dbReference type="ARBA" id="ARBA00022692"/>
    </source>
</evidence>
<keyword evidence="5 6" id="KW-0472">Membrane</keyword>
<evidence type="ECO:0000256" key="4">
    <source>
        <dbReference type="ARBA" id="ARBA00022989"/>
    </source>
</evidence>
<dbReference type="SUPFAM" id="SSF54523">
    <property type="entry name" value="Pili subunits"/>
    <property type="match status" value="1"/>
</dbReference>
<comment type="subcellular location">
    <subcellularLocation>
        <location evidence="1">Membrane</location>
        <topology evidence="1">Single-pass membrane protein</topology>
    </subcellularLocation>
</comment>
<evidence type="ECO:0000313" key="8">
    <source>
        <dbReference type="Proteomes" id="UP001202961"/>
    </source>
</evidence>
<feature type="transmembrane region" description="Helical" evidence="6">
    <location>
        <begin position="12"/>
        <end position="35"/>
    </location>
</feature>
<gene>
    <name evidence="7" type="ORF">NB063_23570</name>
</gene>
<keyword evidence="4 6" id="KW-1133">Transmembrane helix</keyword>
<keyword evidence="3 6" id="KW-0812">Transmembrane</keyword>
<organism evidence="7 8">
    <name type="scientific">Aporhodopirellula aestuarii</name>
    <dbReference type="NCBI Taxonomy" id="2950107"/>
    <lineage>
        <taxon>Bacteria</taxon>
        <taxon>Pseudomonadati</taxon>
        <taxon>Planctomycetota</taxon>
        <taxon>Planctomycetia</taxon>
        <taxon>Pirellulales</taxon>
        <taxon>Pirellulaceae</taxon>
        <taxon>Aporhodopirellula</taxon>
    </lineage>
</organism>
<dbReference type="InterPro" id="IPR045584">
    <property type="entry name" value="Pilin-like"/>
</dbReference>
<evidence type="ECO:0000256" key="6">
    <source>
        <dbReference type="SAM" id="Phobius"/>
    </source>
</evidence>
<dbReference type="Proteomes" id="UP001202961">
    <property type="component" value="Unassembled WGS sequence"/>
</dbReference>
<dbReference type="Gene3D" id="3.30.700.10">
    <property type="entry name" value="Glycoprotein, Type 4 Pilin"/>
    <property type="match status" value="1"/>
</dbReference>
<dbReference type="EMBL" id="JAMQBK010000063">
    <property type="protein sequence ID" value="MCM2373603.1"/>
    <property type="molecule type" value="Genomic_DNA"/>
</dbReference>
<name>A0ABT0U9E9_9BACT</name>
<dbReference type="PRINTS" id="PR00813">
    <property type="entry name" value="BCTERIALGSPG"/>
</dbReference>
<accession>A0ABT0U9E9</accession>
<reference evidence="7 8" key="1">
    <citation type="journal article" date="2022" name="Syst. Appl. Microbiol.">
        <title>Rhodopirellula aestuarii sp. nov., a novel member of the genus Rhodopirellula isolated from brackish sediments collected in the Tagus River estuary, Portugal.</title>
        <authorList>
            <person name="Vitorino I.R."/>
            <person name="Klimek D."/>
            <person name="Calusinska M."/>
            <person name="Lobo-da-Cunha A."/>
            <person name="Vasconcelos V."/>
            <person name="Lage O.M."/>
        </authorList>
    </citation>
    <scope>NUCLEOTIDE SEQUENCE [LARGE SCALE GENOMIC DNA]</scope>
    <source>
        <strain evidence="7 8">ICT_H3.1</strain>
    </source>
</reference>
<dbReference type="PANTHER" id="PTHR30093:SF44">
    <property type="entry name" value="TYPE II SECRETION SYSTEM CORE PROTEIN G"/>
    <property type="match status" value="1"/>
</dbReference>
<evidence type="ECO:0000256" key="5">
    <source>
        <dbReference type="ARBA" id="ARBA00023136"/>
    </source>
</evidence>
<comment type="caution">
    <text evidence="7">The sequence shown here is derived from an EMBL/GenBank/DDBJ whole genome shotgun (WGS) entry which is preliminary data.</text>
</comment>
<sequence length="139" mass="15144">MKNFARSRKGYTLVELTVVILIIGVIATVAAPKFFDSLTKAQDNSATQTLQVVRDAIELYKANNGDYPGADGAEATLKTNLDDYLRNDFPTCQVGKRDDAVKIETDGAALSGKIDGTTGWIYDKSTGEFRINHSSYSTL</sequence>